<reference evidence="5 6" key="1">
    <citation type="submission" date="2020-06" db="EMBL/GenBank/DDBJ databases">
        <authorList>
            <person name="Li R."/>
            <person name="Bekaert M."/>
        </authorList>
    </citation>
    <scope>NUCLEOTIDE SEQUENCE [LARGE SCALE GENOMIC DNA]</scope>
    <source>
        <strain evidence="6">wild</strain>
    </source>
</reference>
<feature type="domain" description="DED" evidence="4">
    <location>
        <begin position="213"/>
        <end position="295"/>
    </location>
</feature>
<evidence type="ECO:0000259" key="3">
    <source>
        <dbReference type="PROSITE" id="PS50017"/>
    </source>
</evidence>
<dbReference type="InterPro" id="IPR011029">
    <property type="entry name" value="DEATH-like_dom_sf"/>
</dbReference>
<evidence type="ECO:0000313" key="5">
    <source>
        <dbReference type="EMBL" id="CAC5406391.1"/>
    </source>
</evidence>
<feature type="coiled-coil region" evidence="1">
    <location>
        <begin position="353"/>
        <end position="408"/>
    </location>
</feature>
<evidence type="ECO:0000259" key="4">
    <source>
        <dbReference type="PROSITE" id="PS50168"/>
    </source>
</evidence>
<dbReference type="Pfam" id="PF01335">
    <property type="entry name" value="DED"/>
    <property type="match status" value="1"/>
</dbReference>
<evidence type="ECO:0000313" key="6">
    <source>
        <dbReference type="Proteomes" id="UP000507470"/>
    </source>
</evidence>
<dbReference type="OrthoDB" id="100767at2759"/>
<sequence length="665" mass="77072">MASSLNDGVSTDAVPTEKRDTLNAVPKNYREQHRVDSNMSNAENTSSEETERTLLTNFLKHEDNANDHMSFAGELVEPMDISVVDNDDKIHRFLLELTATHGLKWTTFLADLGFSSKVLLRLPQEKKDDHFYRYLEYWLETVTRLRQNPVSYLYRALIKSQHKDLVDELKLKFPSGTIGSLSDQEFAEVERHLLQVNIPKQTREPTGFDINEELMRVEKEIWNNITDHELREIKAYLHSKKRDKFGKKVLEEIKTCVDLMRKLHETCLVHEDDFEFLKSILNFVKREDLIQKITALEARIGISKKDNNSSDMRRESVSPLRRRSTLKLTIRIKQKQKLVPMFSRSTRIIEQNIAAKTQDLQKIDERAMELKSKSESCRQKMEDCAKQKMQIEIQIKNLRSEADVLQCSEKTLGSEFISIQKDKEDLKKIHKQQATELDRIRNTLKKENELLVKHKEELEIMKRELIIVERDDPGPVIEKPERDDPGPVIEKPERDDPGPVIEKPERDDPGPVIEKPERDDPGPVIEKPAILVMTAVENKKDLESFKFDASQAVTQSVKLGNIHNIVVENNITEEFLRTTDNQIMTAKLIFILVSDVFVKRCWPDVSKMKNLTSALVDKQPLVVPVNIVGCINFPMGLKSAHCLAFHRRDSYYKDALKKLLRQFME</sequence>
<keyword evidence="1" id="KW-0175">Coiled coil</keyword>
<dbReference type="AlphaFoldDB" id="A0A6J8DFJ3"/>
<protein>
    <recommendedName>
        <fullName evidence="7">Death domain-containing protein</fullName>
    </recommendedName>
</protein>
<feature type="compositionally biased region" description="Low complexity" evidence="2">
    <location>
        <begin position="37"/>
        <end position="50"/>
    </location>
</feature>
<evidence type="ECO:0000256" key="1">
    <source>
        <dbReference type="SAM" id="Coils"/>
    </source>
</evidence>
<dbReference type="GO" id="GO:0042981">
    <property type="term" value="P:regulation of apoptotic process"/>
    <property type="evidence" value="ECO:0007669"/>
    <property type="project" value="InterPro"/>
</dbReference>
<dbReference type="PROSITE" id="PS50017">
    <property type="entry name" value="DEATH_DOMAIN"/>
    <property type="match status" value="1"/>
</dbReference>
<dbReference type="GO" id="GO:0007165">
    <property type="term" value="P:signal transduction"/>
    <property type="evidence" value="ECO:0007669"/>
    <property type="project" value="InterPro"/>
</dbReference>
<dbReference type="PROSITE" id="PS50168">
    <property type="entry name" value="DED"/>
    <property type="match status" value="1"/>
</dbReference>
<dbReference type="Proteomes" id="UP000507470">
    <property type="component" value="Unassembled WGS sequence"/>
</dbReference>
<dbReference type="SUPFAM" id="SSF47986">
    <property type="entry name" value="DEATH domain"/>
    <property type="match status" value="2"/>
</dbReference>
<feature type="domain" description="Death" evidence="3">
    <location>
        <begin position="102"/>
        <end position="173"/>
    </location>
</feature>
<dbReference type="EMBL" id="CACVKT020007209">
    <property type="protein sequence ID" value="CAC5406391.1"/>
    <property type="molecule type" value="Genomic_DNA"/>
</dbReference>
<gene>
    <name evidence="5" type="ORF">MCOR_39966</name>
</gene>
<dbReference type="InterPro" id="IPR001875">
    <property type="entry name" value="DED_dom"/>
</dbReference>
<feature type="region of interest" description="Disordered" evidence="2">
    <location>
        <begin position="472"/>
        <end position="524"/>
    </location>
</feature>
<dbReference type="InterPro" id="IPR000488">
    <property type="entry name" value="Death_dom"/>
</dbReference>
<accession>A0A6J8DFJ3</accession>
<evidence type="ECO:0008006" key="7">
    <source>
        <dbReference type="Google" id="ProtNLM"/>
    </source>
</evidence>
<feature type="region of interest" description="Disordered" evidence="2">
    <location>
        <begin position="1"/>
        <end position="50"/>
    </location>
</feature>
<feature type="coiled-coil region" evidence="1">
    <location>
        <begin position="437"/>
        <end position="471"/>
    </location>
</feature>
<keyword evidence="6" id="KW-1185">Reference proteome</keyword>
<organism evidence="5 6">
    <name type="scientific">Mytilus coruscus</name>
    <name type="common">Sea mussel</name>
    <dbReference type="NCBI Taxonomy" id="42192"/>
    <lineage>
        <taxon>Eukaryota</taxon>
        <taxon>Metazoa</taxon>
        <taxon>Spiralia</taxon>
        <taxon>Lophotrochozoa</taxon>
        <taxon>Mollusca</taxon>
        <taxon>Bivalvia</taxon>
        <taxon>Autobranchia</taxon>
        <taxon>Pteriomorphia</taxon>
        <taxon>Mytilida</taxon>
        <taxon>Mytiloidea</taxon>
        <taxon>Mytilidae</taxon>
        <taxon>Mytilinae</taxon>
        <taxon>Mytilus</taxon>
    </lineage>
</organism>
<name>A0A6J8DFJ3_MYTCO</name>
<proteinExistence type="predicted"/>
<evidence type="ECO:0000256" key="2">
    <source>
        <dbReference type="SAM" id="MobiDB-lite"/>
    </source>
</evidence>
<feature type="compositionally biased region" description="Basic and acidic residues" evidence="2">
    <location>
        <begin position="472"/>
        <end position="521"/>
    </location>
</feature>
<dbReference type="Gene3D" id="1.10.533.10">
    <property type="entry name" value="Death Domain, Fas"/>
    <property type="match status" value="2"/>
</dbReference>